<proteinExistence type="predicted"/>
<feature type="compositionally biased region" description="Basic residues" evidence="1">
    <location>
        <begin position="43"/>
        <end position="58"/>
    </location>
</feature>
<dbReference type="AlphaFoldDB" id="A0A9P6AV67"/>
<name>A0A9P6AV67_9AGAM</name>
<protein>
    <submittedName>
        <fullName evidence="2">Uncharacterized protein</fullName>
    </submittedName>
</protein>
<comment type="caution">
    <text evidence="2">The sequence shown here is derived from an EMBL/GenBank/DDBJ whole genome shotgun (WGS) entry which is preliminary data.</text>
</comment>
<feature type="region of interest" description="Disordered" evidence="1">
    <location>
        <begin position="188"/>
        <end position="207"/>
    </location>
</feature>
<reference evidence="2" key="1">
    <citation type="journal article" date="2020" name="Nat. Commun.">
        <title>Large-scale genome sequencing of mycorrhizal fungi provides insights into the early evolution of symbiotic traits.</title>
        <authorList>
            <person name="Miyauchi S."/>
            <person name="Kiss E."/>
            <person name="Kuo A."/>
            <person name="Drula E."/>
            <person name="Kohler A."/>
            <person name="Sanchez-Garcia M."/>
            <person name="Morin E."/>
            <person name="Andreopoulos B."/>
            <person name="Barry K.W."/>
            <person name="Bonito G."/>
            <person name="Buee M."/>
            <person name="Carver A."/>
            <person name="Chen C."/>
            <person name="Cichocki N."/>
            <person name="Clum A."/>
            <person name="Culley D."/>
            <person name="Crous P.W."/>
            <person name="Fauchery L."/>
            <person name="Girlanda M."/>
            <person name="Hayes R.D."/>
            <person name="Keri Z."/>
            <person name="LaButti K."/>
            <person name="Lipzen A."/>
            <person name="Lombard V."/>
            <person name="Magnuson J."/>
            <person name="Maillard F."/>
            <person name="Murat C."/>
            <person name="Nolan M."/>
            <person name="Ohm R.A."/>
            <person name="Pangilinan J."/>
            <person name="Pereira M.F."/>
            <person name="Perotto S."/>
            <person name="Peter M."/>
            <person name="Pfister S."/>
            <person name="Riley R."/>
            <person name="Sitrit Y."/>
            <person name="Stielow J.B."/>
            <person name="Szollosi G."/>
            <person name="Zifcakova L."/>
            <person name="Stursova M."/>
            <person name="Spatafora J.W."/>
            <person name="Tedersoo L."/>
            <person name="Vaario L.M."/>
            <person name="Yamada A."/>
            <person name="Yan M."/>
            <person name="Wang P."/>
            <person name="Xu J."/>
            <person name="Bruns T."/>
            <person name="Baldrian P."/>
            <person name="Vilgalys R."/>
            <person name="Dunand C."/>
            <person name="Henrissat B."/>
            <person name="Grigoriev I.V."/>
            <person name="Hibbett D."/>
            <person name="Nagy L.G."/>
            <person name="Martin F.M."/>
        </authorList>
    </citation>
    <scope>NUCLEOTIDE SEQUENCE</scope>
    <source>
        <strain evidence="2">UP504</strain>
    </source>
</reference>
<gene>
    <name evidence="2" type="ORF">BS47DRAFT_1394096</name>
</gene>
<dbReference type="Proteomes" id="UP000886523">
    <property type="component" value="Unassembled WGS sequence"/>
</dbReference>
<sequence>MRPPSRTRVLRDRLRLTATQSISPFVLRELYIMNRGQNPGAHYPHRRRPRSHRPCSHLRRPKGCKFRFRSIHSARNTTVKQLTSMAPSGAVGCVLTSDCGNEPPFEGLIPSPRDSLSHQGLAQPNTSDGMLKDLAIHGPASEQSRDKDRSLLTITMNTGRRLQVVRRIPVTIRRDPWIRFNSPGFRTQENARQIGDGQNVDQLEWSG</sequence>
<evidence type="ECO:0000313" key="2">
    <source>
        <dbReference type="EMBL" id="KAF9512495.1"/>
    </source>
</evidence>
<keyword evidence="3" id="KW-1185">Reference proteome</keyword>
<accession>A0A9P6AV67</accession>
<feature type="region of interest" description="Disordered" evidence="1">
    <location>
        <begin position="38"/>
        <end position="58"/>
    </location>
</feature>
<dbReference type="EMBL" id="MU128985">
    <property type="protein sequence ID" value="KAF9512495.1"/>
    <property type="molecule type" value="Genomic_DNA"/>
</dbReference>
<organism evidence="2 3">
    <name type="scientific">Hydnum rufescens UP504</name>
    <dbReference type="NCBI Taxonomy" id="1448309"/>
    <lineage>
        <taxon>Eukaryota</taxon>
        <taxon>Fungi</taxon>
        <taxon>Dikarya</taxon>
        <taxon>Basidiomycota</taxon>
        <taxon>Agaricomycotina</taxon>
        <taxon>Agaricomycetes</taxon>
        <taxon>Cantharellales</taxon>
        <taxon>Hydnaceae</taxon>
        <taxon>Hydnum</taxon>
    </lineage>
</organism>
<evidence type="ECO:0000313" key="3">
    <source>
        <dbReference type="Proteomes" id="UP000886523"/>
    </source>
</evidence>
<evidence type="ECO:0000256" key="1">
    <source>
        <dbReference type="SAM" id="MobiDB-lite"/>
    </source>
</evidence>